<gene>
    <name evidence="1" type="ORF">U27_05469</name>
</gene>
<organism evidence="1">
    <name type="scientific">Vecturithrix granuli</name>
    <dbReference type="NCBI Taxonomy" id="1499967"/>
    <lineage>
        <taxon>Bacteria</taxon>
        <taxon>Candidatus Moduliflexota</taxon>
        <taxon>Candidatus Vecturitrichia</taxon>
        <taxon>Candidatus Vecturitrichales</taxon>
        <taxon>Candidatus Vecturitrichaceae</taxon>
        <taxon>Candidatus Vecturithrix</taxon>
    </lineage>
</organism>
<accession>A0A081C1P0</accession>
<name>A0A081C1P0_VECG1</name>
<evidence type="ECO:0000313" key="2">
    <source>
        <dbReference type="Proteomes" id="UP000030661"/>
    </source>
</evidence>
<dbReference type="STRING" id="1499967.U27_05469"/>
<reference evidence="1" key="1">
    <citation type="journal article" date="2015" name="PeerJ">
        <title>First genomic representation of candidate bacterial phylum KSB3 points to enhanced environmental sensing as a trigger of wastewater bulking.</title>
        <authorList>
            <person name="Sekiguchi Y."/>
            <person name="Ohashi A."/>
            <person name="Parks D.H."/>
            <person name="Yamauchi T."/>
            <person name="Tyson G.W."/>
            <person name="Hugenholtz P."/>
        </authorList>
    </citation>
    <scope>NUCLEOTIDE SEQUENCE [LARGE SCALE GENOMIC DNA]</scope>
</reference>
<keyword evidence="2" id="KW-1185">Reference proteome</keyword>
<dbReference type="EMBL" id="DF820467">
    <property type="protein sequence ID" value="GAK58495.1"/>
    <property type="molecule type" value="Genomic_DNA"/>
</dbReference>
<proteinExistence type="predicted"/>
<dbReference type="Proteomes" id="UP000030661">
    <property type="component" value="Unassembled WGS sequence"/>
</dbReference>
<dbReference type="HOGENOM" id="CLU_3022694_0_0_0"/>
<sequence length="55" mass="5699">MLHELEGARALLAGLDQAQAAAGAGERQGFPMSKACASSLLMRNSEGIISTHAYP</sequence>
<protein>
    <submittedName>
        <fullName evidence="1">Uncharacterized protein</fullName>
    </submittedName>
</protein>
<evidence type="ECO:0000313" key="1">
    <source>
        <dbReference type="EMBL" id="GAK58495.1"/>
    </source>
</evidence>
<dbReference type="AlphaFoldDB" id="A0A081C1P0"/>